<keyword evidence="2" id="KW-0812">Transmembrane</keyword>
<feature type="region of interest" description="Disordered" evidence="1">
    <location>
        <begin position="317"/>
        <end position="365"/>
    </location>
</feature>
<feature type="chain" id="PRO_5003741031" description="Mid2 domain-containing protein" evidence="3">
    <location>
        <begin position="22"/>
        <end position="365"/>
    </location>
</feature>
<dbReference type="AlphaFoldDB" id="J0WTB7"/>
<accession>J0WTB7</accession>
<dbReference type="Proteomes" id="UP000006514">
    <property type="component" value="Unassembled WGS sequence"/>
</dbReference>
<evidence type="ECO:0000256" key="1">
    <source>
        <dbReference type="SAM" id="MobiDB-lite"/>
    </source>
</evidence>
<organism evidence="4 5">
    <name type="scientific">Auricularia subglabra (strain TFB-10046 / SS5)</name>
    <name type="common">White-rot fungus</name>
    <name type="synonym">Auricularia delicata (strain TFB10046)</name>
    <dbReference type="NCBI Taxonomy" id="717982"/>
    <lineage>
        <taxon>Eukaryota</taxon>
        <taxon>Fungi</taxon>
        <taxon>Dikarya</taxon>
        <taxon>Basidiomycota</taxon>
        <taxon>Agaricomycotina</taxon>
        <taxon>Agaricomycetes</taxon>
        <taxon>Auriculariales</taxon>
        <taxon>Auriculariaceae</taxon>
        <taxon>Auricularia</taxon>
    </lineage>
</organism>
<dbReference type="KEGG" id="adl:AURDEDRAFT_175416"/>
<name>J0WTB7_AURST</name>
<evidence type="ECO:0000256" key="3">
    <source>
        <dbReference type="SAM" id="SignalP"/>
    </source>
</evidence>
<dbReference type="OrthoDB" id="3263461at2759"/>
<feature type="transmembrane region" description="Helical" evidence="2">
    <location>
        <begin position="245"/>
        <end position="266"/>
    </location>
</feature>
<keyword evidence="2" id="KW-0472">Membrane</keyword>
<keyword evidence="3" id="KW-0732">Signal</keyword>
<keyword evidence="5" id="KW-1185">Reference proteome</keyword>
<dbReference type="InParanoid" id="J0WTB7"/>
<gene>
    <name evidence="4" type="ORF">AURDEDRAFT_175416</name>
</gene>
<feature type="compositionally biased region" description="Low complexity" evidence="1">
    <location>
        <begin position="211"/>
        <end position="231"/>
    </location>
</feature>
<evidence type="ECO:0000313" key="5">
    <source>
        <dbReference type="Proteomes" id="UP000006514"/>
    </source>
</evidence>
<proteinExistence type="predicted"/>
<evidence type="ECO:0000313" key="4">
    <source>
        <dbReference type="EMBL" id="EJD35488.1"/>
    </source>
</evidence>
<sequence length="365" mass="37431">MRLRLSATGSLLLSLVSFSSAAATCSQHVKTAVQVVEGDGIGVACCLQNSNNCTASIIGACEGKDDQWAFCVGADGAHACAISYGTDPGAPCGAYTGPTGATFGMTPVATGYAVPLQNADIEGSLRRNWGRLSTLSDAGLCCSAADVSGAAPCHVGKVPTLEENHCNAGEYEIKCFGTPTHGLCTVFSNETVTTEIGQYYLVNFDADAPKPSATSSSTTTGGTPTPLSGETDAGSHKSGVNAVAIAVPIAIVVLLLLILAAAFIVWRRRRRAGVKDVAPYDSAFTAQGVGASPIAARRVSSATGRTSSVPYVSTAGQTASYHSSHASPPRGGKYLHRAVDPVSDPEAQPPTYSMHSDDQGQVLRS</sequence>
<protein>
    <recommendedName>
        <fullName evidence="6">Mid2 domain-containing protein</fullName>
    </recommendedName>
</protein>
<evidence type="ECO:0008006" key="6">
    <source>
        <dbReference type="Google" id="ProtNLM"/>
    </source>
</evidence>
<feature type="region of interest" description="Disordered" evidence="1">
    <location>
        <begin position="211"/>
        <end position="234"/>
    </location>
</feature>
<dbReference type="EMBL" id="JH687888">
    <property type="protein sequence ID" value="EJD35488.1"/>
    <property type="molecule type" value="Genomic_DNA"/>
</dbReference>
<evidence type="ECO:0000256" key="2">
    <source>
        <dbReference type="SAM" id="Phobius"/>
    </source>
</evidence>
<reference evidence="5" key="1">
    <citation type="journal article" date="2012" name="Science">
        <title>The Paleozoic origin of enzymatic lignin decomposition reconstructed from 31 fungal genomes.</title>
        <authorList>
            <person name="Floudas D."/>
            <person name="Binder M."/>
            <person name="Riley R."/>
            <person name="Barry K."/>
            <person name="Blanchette R.A."/>
            <person name="Henrissat B."/>
            <person name="Martinez A.T."/>
            <person name="Otillar R."/>
            <person name="Spatafora J.W."/>
            <person name="Yadav J.S."/>
            <person name="Aerts A."/>
            <person name="Benoit I."/>
            <person name="Boyd A."/>
            <person name="Carlson A."/>
            <person name="Copeland A."/>
            <person name="Coutinho P.M."/>
            <person name="de Vries R.P."/>
            <person name="Ferreira P."/>
            <person name="Findley K."/>
            <person name="Foster B."/>
            <person name="Gaskell J."/>
            <person name="Glotzer D."/>
            <person name="Gorecki P."/>
            <person name="Heitman J."/>
            <person name="Hesse C."/>
            <person name="Hori C."/>
            <person name="Igarashi K."/>
            <person name="Jurgens J.A."/>
            <person name="Kallen N."/>
            <person name="Kersten P."/>
            <person name="Kohler A."/>
            <person name="Kuees U."/>
            <person name="Kumar T.K.A."/>
            <person name="Kuo A."/>
            <person name="LaButti K."/>
            <person name="Larrondo L.F."/>
            <person name="Lindquist E."/>
            <person name="Ling A."/>
            <person name="Lombard V."/>
            <person name="Lucas S."/>
            <person name="Lundell T."/>
            <person name="Martin R."/>
            <person name="McLaughlin D.J."/>
            <person name="Morgenstern I."/>
            <person name="Morin E."/>
            <person name="Murat C."/>
            <person name="Nagy L.G."/>
            <person name="Nolan M."/>
            <person name="Ohm R.A."/>
            <person name="Patyshakuliyeva A."/>
            <person name="Rokas A."/>
            <person name="Ruiz-Duenas F.J."/>
            <person name="Sabat G."/>
            <person name="Salamov A."/>
            <person name="Samejima M."/>
            <person name="Schmutz J."/>
            <person name="Slot J.C."/>
            <person name="St John F."/>
            <person name="Stenlid J."/>
            <person name="Sun H."/>
            <person name="Sun S."/>
            <person name="Syed K."/>
            <person name="Tsang A."/>
            <person name="Wiebenga A."/>
            <person name="Young D."/>
            <person name="Pisabarro A."/>
            <person name="Eastwood D.C."/>
            <person name="Martin F."/>
            <person name="Cullen D."/>
            <person name="Grigoriev I.V."/>
            <person name="Hibbett D.S."/>
        </authorList>
    </citation>
    <scope>NUCLEOTIDE SEQUENCE [LARGE SCALE GENOMIC DNA]</scope>
    <source>
        <strain evidence="5">TFB10046</strain>
    </source>
</reference>
<feature type="compositionally biased region" description="Polar residues" evidence="1">
    <location>
        <begin position="317"/>
        <end position="326"/>
    </location>
</feature>
<feature type="signal peptide" evidence="3">
    <location>
        <begin position="1"/>
        <end position="21"/>
    </location>
</feature>
<keyword evidence="2" id="KW-1133">Transmembrane helix</keyword>